<accession>A0A1C5AKA0</accession>
<evidence type="ECO:0000313" key="3">
    <source>
        <dbReference type="Proteomes" id="UP000198551"/>
    </source>
</evidence>
<dbReference type="EMBL" id="FMCV01000036">
    <property type="protein sequence ID" value="SCF45655.1"/>
    <property type="molecule type" value="Genomic_DNA"/>
</dbReference>
<organism evidence="2 3">
    <name type="scientific">Micromonospora marina</name>
    <dbReference type="NCBI Taxonomy" id="307120"/>
    <lineage>
        <taxon>Bacteria</taxon>
        <taxon>Bacillati</taxon>
        <taxon>Actinomycetota</taxon>
        <taxon>Actinomycetes</taxon>
        <taxon>Micromonosporales</taxon>
        <taxon>Micromonosporaceae</taxon>
        <taxon>Micromonospora</taxon>
    </lineage>
</organism>
<evidence type="ECO:0000313" key="2">
    <source>
        <dbReference type="EMBL" id="SCF45655.1"/>
    </source>
</evidence>
<dbReference type="RefSeq" id="WP_018787252.1">
    <property type="nucleotide sequence ID" value="NZ_CBDRIX010000021.1"/>
</dbReference>
<keyword evidence="3" id="KW-1185">Reference proteome</keyword>
<gene>
    <name evidence="2" type="ORF">GA0070215_13624</name>
</gene>
<protein>
    <submittedName>
        <fullName evidence="2">Uncharacterized protein</fullName>
    </submittedName>
</protein>
<dbReference type="Proteomes" id="UP000198551">
    <property type="component" value="Unassembled WGS sequence"/>
</dbReference>
<evidence type="ECO:0000256" key="1">
    <source>
        <dbReference type="SAM" id="MobiDB-lite"/>
    </source>
</evidence>
<proteinExistence type="predicted"/>
<feature type="region of interest" description="Disordered" evidence="1">
    <location>
        <begin position="73"/>
        <end position="104"/>
    </location>
</feature>
<name>A0A1C5AKA0_9ACTN</name>
<reference evidence="3" key="1">
    <citation type="submission" date="2016-06" db="EMBL/GenBank/DDBJ databases">
        <authorList>
            <person name="Varghese N."/>
        </authorList>
    </citation>
    <scope>NUCLEOTIDE SEQUENCE [LARGE SCALE GENOMIC DNA]</scope>
    <source>
        <strain evidence="3">DSM 45555</strain>
    </source>
</reference>
<sequence>MKRIVEIVPARPGWYARWRIGPDATRSYPVTLWALLEHHDGSGREVVGVDCVGQWPGADDDDMSGDFVRYLFQTPDSGAPEDIEPPSAGRSRDEAPHRQAAPAA</sequence>
<dbReference type="AlphaFoldDB" id="A0A1C5AKA0"/>